<dbReference type="RefSeq" id="WP_377599608.1">
    <property type="nucleotide sequence ID" value="NZ_JBHUME010000002.1"/>
</dbReference>
<dbReference type="EC" id="3.-.-.-" evidence="2"/>
<sequence>MQQATDQLQQHCSPEEAGYSRTALDRLDHHLKDLVSSGKLQSASYMLSREGKVFASNSLGNLRYTENSPAFRTESIRRIASITKWFTLASIIMLMEEGKLNLHQQVKVYIPEFDKPLYEKIDIYHLLTHTSGIVADGGYFLEAYPTGWGDIQFMYGDHDFNGPAPDRTPEEAVAFRKSQWIKAILAANPICEPGKSWRYSSAGFIILGEIISRVSGMPYEQFVMERLVKPLGLNATFFDVPASLQNEVCVVNEWEARRLGQAEDRTGLPPRSGGGLYSTLADLTVFGNMMLNGTSRGQRFISRKSMETIVRDQFPQGIPAYHWGAELKNYHYGLSCILGLLPDLHWPSGFSHEGAGRSVLAVDPAEKFVAAVFVPTAEEWIPESILNVKNIIWSGLR</sequence>
<keyword evidence="3" id="KW-1185">Reference proteome</keyword>
<evidence type="ECO:0000259" key="1">
    <source>
        <dbReference type="Pfam" id="PF00144"/>
    </source>
</evidence>
<comment type="caution">
    <text evidence="2">The sequence shown here is derived from an EMBL/GenBank/DDBJ whole genome shotgun (WGS) entry which is preliminary data.</text>
</comment>
<dbReference type="InterPro" id="IPR001466">
    <property type="entry name" value="Beta-lactam-related"/>
</dbReference>
<reference evidence="3" key="1">
    <citation type="journal article" date="2019" name="Int. J. Syst. Evol. Microbiol.">
        <title>The Global Catalogue of Microorganisms (GCM) 10K type strain sequencing project: providing services to taxonomists for standard genome sequencing and annotation.</title>
        <authorList>
            <consortium name="The Broad Institute Genomics Platform"/>
            <consortium name="The Broad Institute Genome Sequencing Center for Infectious Disease"/>
            <person name="Wu L."/>
            <person name="Ma J."/>
        </authorList>
    </citation>
    <scope>NUCLEOTIDE SEQUENCE [LARGE SCALE GENOMIC DNA]</scope>
    <source>
        <strain evidence="3">KCTC 3950</strain>
    </source>
</reference>
<dbReference type="PANTHER" id="PTHR43283">
    <property type="entry name" value="BETA-LACTAMASE-RELATED"/>
    <property type="match status" value="1"/>
</dbReference>
<dbReference type="Proteomes" id="UP001597541">
    <property type="component" value="Unassembled WGS sequence"/>
</dbReference>
<dbReference type="InterPro" id="IPR012338">
    <property type="entry name" value="Beta-lactam/transpept-like"/>
</dbReference>
<name>A0ABW5P9P6_9BACL</name>
<evidence type="ECO:0000313" key="2">
    <source>
        <dbReference type="EMBL" id="MFD2611203.1"/>
    </source>
</evidence>
<dbReference type="Pfam" id="PF00144">
    <property type="entry name" value="Beta-lactamase"/>
    <property type="match status" value="1"/>
</dbReference>
<organism evidence="2 3">
    <name type="scientific">Paenibacillus gansuensis</name>
    <dbReference type="NCBI Taxonomy" id="306542"/>
    <lineage>
        <taxon>Bacteria</taxon>
        <taxon>Bacillati</taxon>
        <taxon>Bacillota</taxon>
        <taxon>Bacilli</taxon>
        <taxon>Bacillales</taxon>
        <taxon>Paenibacillaceae</taxon>
        <taxon>Paenibacillus</taxon>
    </lineage>
</organism>
<accession>A0ABW5P9P6</accession>
<dbReference type="EMBL" id="JBHUME010000002">
    <property type="protein sequence ID" value="MFD2611203.1"/>
    <property type="molecule type" value="Genomic_DNA"/>
</dbReference>
<dbReference type="Gene3D" id="3.40.710.10">
    <property type="entry name" value="DD-peptidase/beta-lactamase superfamily"/>
    <property type="match status" value="1"/>
</dbReference>
<keyword evidence="2" id="KW-0378">Hydrolase</keyword>
<dbReference type="InterPro" id="IPR050789">
    <property type="entry name" value="Diverse_Enzym_Activities"/>
</dbReference>
<dbReference type="SUPFAM" id="SSF56601">
    <property type="entry name" value="beta-lactamase/transpeptidase-like"/>
    <property type="match status" value="1"/>
</dbReference>
<feature type="domain" description="Beta-lactamase-related" evidence="1">
    <location>
        <begin position="28"/>
        <end position="374"/>
    </location>
</feature>
<gene>
    <name evidence="2" type="ORF">ACFSUF_02040</name>
</gene>
<evidence type="ECO:0000313" key="3">
    <source>
        <dbReference type="Proteomes" id="UP001597541"/>
    </source>
</evidence>
<protein>
    <submittedName>
        <fullName evidence="2">Serine hydrolase domain-containing protein</fullName>
        <ecNumber evidence="2">3.-.-.-</ecNumber>
    </submittedName>
</protein>
<proteinExistence type="predicted"/>
<dbReference type="GO" id="GO:0016787">
    <property type="term" value="F:hydrolase activity"/>
    <property type="evidence" value="ECO:0007669"/>
    <property type="project" value="UniProtKB-KW"/>
</dbReference>